<dbReference type="InterPro" id="IPR005031">
    <property type="entry name" value="COQ10_START"/>
</dbReference>
<sequence>MTTASDEKQGESQDEQHHATGLGRVREELMRFLGAQAEHLVDKAGEKLTGVAQRLGETAEGSGAVPDAATRMLKGENPAKAAAGSSLRGLKDKVTPGKGSSDDEDGDGDEGAKQSGGEQEAGDTKVTNIVEVIDVGVPLRTCYDHWTQFEKFGVFTKGVSNVSTSDDTTTEWKTKIAFSERSFEATIEEQLPDDRIVWRSEGAKGTARGAVSFHELTPTLTRIVAVIEYRPSGFFEKTGNLWRAVGRRVRLDLKHFQRYVTLAADEEVEGWRGEIRDGEVVRGDGDSGGTDDAGDAGGSKNRGDDRDEREGQDDE</sequence>
<accession>A0A286DSH4</accession>
<evidence type="ECO:0000313" key="4">
    <source>
        <dbReference type="Proteomes" id="UP000219072"/>
    </source>
</evidence>
<dbReference type="EMBL" id="OCNE01000003">
    <property type="protein sequence ID" value="SOD61600.1"/>
    <property type="molecule type" value="Genomic_DNA"/>
</dbReference>
<gene>
    <name evidence="3" type="ORF">SAMN06297387_103252</name>
</gene>
<keyword evidence="4" id="KW-1185">Reference proteome</keyword>
<organism evidence="3 4">
    <name type="scientific">Streptomyces zhaozhouensis</name>
    <dbReference type="NCBI Taxonomy" id="1300267"/>
    <lineage>
        <taxon>Bacteria</taxon>
        <taxon>Bacillati</taxon>
        <taxon>Actinomycetota</taxon>
        <taxon>Actinomycetes</taxon>
        <taxon>Kitasatosporales</taxon>
        <taxon>Streptomycetaceae</taxon>
        <taxon>Streptomyces</taxon>
    </lineage>
</organism>
<dbReference type="InterPro" id="IPR047137">
    <property type="entry name" value="ORF3"/>
</dbReference>
<evidence type="ECO:0000259" key="2">
    <source>
        <dbReference type="Pfam" id="PF03364"/>
    </source>
</evidence>
<name>A0A286DSH4_9ACTN</name>
<dbReference type="AlphaFoldDB" id="A0A286DSH4"/>
<dbReference type="PANTHER" id="PTHR33824:SF7">
    <property type="entry name" value="POLYKETIDE CYCLASE_DEHYDRASE AND LIPID TRANSPORT SUPERFAMILY PROTEIN"/>
    <property type="match status" value="1"/>
</dbReference>
<reference evidence="3 4" key="1">
    <citation type="submission" date="2017-09" db="EMBL/GenBank/DDBJ databases">
        <authorList>
            <person name="Ehlers B."/>
            <person name="Leendertz F.H."/>
        </authorList>
    </citation>
    <scope>NUCLEOTIDE SEQUENCE [LARGE SCALE GENOMIC DNA]</scope>
    <source>
        <strain evidence="3 4">CGMCC 4.7095</strain>
    </source>
</reference>
<dbReference type="PANTHER" id="PTHR33824">
    <property type="entry name" value="POLYKETIDE CYCLASE/DEHYDRASE AND LIPID TRANSPORT SUPERFAMILY PROTEIN"/>
    <property type="match status" value="1"/>
</dbReference>
<feature type="region of interest" description="Disordered" evidence="1">
    <location>
        <begin position="52"/>
        <end position="125"/>
    </location>
</feature>
<dbReference type="Pfam" id="PF03364">
    <property type="entry name" value="Polyketide_cyc"/>
    <property type="match status" value="1"/>
</dbReference>
<dbReference type="Gene3D" id="3.30.530.20">
    <property type="match status" value="1"/>
</dbReference>
<dbReference type="RefSeq" id="WP_097230136.1">
    <property type="nucleotide sequence ID" value="NZ_OCNE01000003.1"/>
</dbReference>
<feature type="domain" description="Coenzyme Q-binding protein COQ10 START" evidence="2">
    <location>
        <begin position="135"/>
        <end position="256"/>
    </location>
</feature>
<dbReference type="Proteomes" id="UP000219072">
    <property type="component" value="Unassembled WGS sequence"/>
</dbReference>
<evidence type="ECO:0000256" key="1">
    <source>
        <dbReference type="SAM" id="MobiDB-lite"/>
    </source>
</evidence>
<feature type="region of interest" description="Disordered" evidence="1">
    <location>
        <begin position="273"/>
        <end position="315"/>
    </location>
</feature>
<feature type="region of interest" description="Disordered" evidence="1">
    <location>
        <begin position="1"/>
        <end position="23"/>
    </location>
</feature>
<dbReference type="CDD" id="cd07817">
    <property type="entry name" value="SRPBCC_8"/>
    <property type="match status" value="1"/>
</dbReference>
<feature type="compositionally biased region" description="Basic and acidic residues" evidence="1">
    <location>
        <begin position="273"/>
        <end position="285"/>
    </location>
</feature>
<dbReference type="InterPro" id="IPR023393">
    <property type="entry name" value="START-like_dom_sf"/>
</dbReference>
<protein>
    <submittedName>
        <fullName evidence="3">Uncharacterized membrane protein</fullName>
    </submittedName>
</protein>
<dbReference type="OrthoDB" id="3695445at2"/>
<dbReference type="SUPFAM" id="SSF55961">
    <property type="entry name" value="Bet v1-like"/>
    <property type="match status" value="1"/>
</dbReference>
<proteinExistence type="predicted"/>
<evidence type="ECO:0000313" key="3">
    <source>
        <dbReference type="EMBL" id="SOD61600.1"/>
    </source>
</evidence>